<evidence type="ECO:0000313" key="2">
    <source>
        <dbReference type="Proteomes" id="UP000828390"/>
    </source>
</evidence>
<dbReference type="AlphaFoldDB" id="A0A9D4HGZ1"/>
<name>A0A9D4HGZ1_DREPO</name>
<reference evidence="1" key="1">
    <citation type="journal article" date="2019" name="bioRxiv">
        <title>The Genome of the Zebra Mussel, Dreissena polymorpha: A Resource for Invasive Species Research.</title>
        <authorList>
            <person name="McCartney M.A."/>
            <person name="Auch B."/>
            <person name="Kono T."/>
            <person name="Mallez S."/>
            <person name="Zhang Y."/>
            <person name="Obille A."/>
            <person name="Becker A."/>
            <person name="Abrahante J.E."/>
            <person name="Garbe J."/>
            <person name="Badalamenti J.P."/>
            <person name="Herman A."/>
            <person name="Mangelson H."/>
            <person name="Liachko I."/>
            <person name="Sullivan S."/>
            <person name="Sone E.D."/>
            <person name="Koren S."/>
            <person name="Silverstein K.A.T."/>
            <person name="Beckman K.B."/>
            <person name="Gohl D.M."/>
        </authorList>
    </citation>
    <scope>NUCLEOTIDE SEQUENCE</scope>
    <source>
        <strain evidence="1">Duluth1</strain>
        <tissue evidence="1">Whole animal</tissue>
    </source>
</reference>
<dbReference type="EMBL" id="JAIWYP010000013">
    <property type="protein sequence ID" value="KAH3717079.1"/>
    <property type="molecule type" value="Genomic_DNA"/>
</dbReference>
<sequence length="66" mass="7091">MCKSVSTIDEGFELRSFANSSSTYSSADSRSVARDVSGRISIATVIALIAFFKSTSQTFKISDPMS</sequence>
<dbReference type="Proteomes" id="UP000828390">
    <property type="component" value="Unassembled WGS sequence"/>
</dbReference>
<proteinExistence type="predicted"/>
<gene>
    <name evidence="1" type="ORF">DPMN_059857</name>
</gene>
<keyword evidence="2" id="KW-1185">Reference proteome</keyword>
<evidence type="ECO:0000313" key="1">
    <source>
        <dbReference type="EMBL" id="KAH3717079.1"/>
    </source>
</evidence>
<accession>A0A9D4HGZ1</accession>
<protein>
    <submittedName>
        <fullName evidence="1">Uncharacterized protein</fullName>
    </submittedName>
</protein>
<comment type="caution">
    <text evidence="1">The sequence shown here is derived from an EMBL/GenBank/DDBJ whole genome shotgun (WGS) entry which is preliminary data.</text>
</comment>
<organism evidence="1 2">
    <name type="scientific">Dreissena polymorpha</name>
    <name type="common">Zebra mussel</name>
    <name type="synonym">Mytilus polymorpha</name>
    <dbReference type="NCBI Taxonomy" id="45954"/>
    <lineage>
        <taxon>Eukaryota</taxon>
        <taxon>Metazoa</taxon>
        <taxon>Spiralia</taxon>
        <taxon>Lophotrochozoa</taxon>
        <taxon>Mollusca</taxon>
        <taxon>Bivalvia</taxon>
        <taxon>Autobranchia</taxon>
        <taxon>Heteroconchia</taxon>
        <taxon>Euheterodonta</taxon>
        <taxon>Imparidentia</taxon>
        <taxon>Neoheterodontei</taxon>
        <taxon>Myida</taxon>
        <taxon>Dreissenoidea</taxon>
        <taxon>Dreissenidae</taxon>
        <taxon>Dreissena</taxon>
    </lineage>
</organism>
<reference evidence="1" key="2">
    <citation type="submission" date="2020-11" db="EMBL/GenBank/DDBJ databases">
        <authorList>
            <person name="McCartney M.A."/>
            <person name="Auch B."/>
            <person name="Kono T."/>
            <person name="Mallez S."/>
            <person name="Becker A."/>
            <person name="Gohl D.M."/>
            <person name="Silverstein K.A.T."/>
            <person name="Koren S."/>
            <person name="Bechman K.B."/>
            <person name="Herman A."/>
            <person name="Abrahante J.E."/>
            <person name="Garbe J."/>
        </authorList>
    </citation>
    <scope>NUCLEOTIDE SEQUENCE</scope>
    <source>
        <strain evidence="1">Duluth1</strain>
        <tissue evidence="1">Whole animal</tissue>
    </source>
</reference>